<comment type="similarity">
    <text evidence="2 4">Belongs to the class-III pyridoxal-phosphate-dependent aminotransferase family.</text>
</comment>
<evidence type="ECO:0008006" key="7">
    <source>
        <dbReference type="Google" id="ProtNLM"/>
    </source>
</evidence>
<dbReference type="PIRSF" id="PIRSF000521">
    <property type="entry name" value="Transaminase_4ab_Lys_Orn"/>
    <property type="match status" value="1"/>
</dbReference>
<evidence type="ECO:0000256" key="2">
    <source>
        <dbReference type="ARBA" id="ARBA00008954"/>
    </source>
</evidence>
<evidence type="ECO:0000256" key="3">
    <source>
        <dbReference type="ARBA" id="ARBA00022898"/>
    </source>
</evidence>
<dbReference type="SUPFAM" id="SSF53383">
    <property type="entry name" value="PLP-dependent transferases"/>
    <property type="match status" value="1"/>
</dbReference>
<protein>
    <recommendedName>
        <fullName evidence="7">L-2,4-diaminobutyrate transaminase</fullName>
    </recommendedName>
</protein>
<dbReference type="NCBIfam" id="NF005684">
    <property type="entry name" value="PRK07482.1"/>
    <property type="match status" value="1"/>
</dbReference>
<dbReference type="PANTHER" id="PTHR43094:SF1">
    <property type="entry name" value="AMINOTRANSFERASE CLASS-III"/>
    <property type="match status" value="1"/>
</dbReference>
<dbReference type="RefSeq" id="WP_077292888.1">
    <property type="nucleotide sequence ID" value="NZ_CP019630.1"/>
</dbReference>
<dbReference type="Pfam" id="PF00202">
    <property type="entry name" value="Aminotran_3"/>
    <property type="match status" value="1"/>
</dbReference>
<dbReference type="PANTHER" id="PTHR43094">
    <property type="entry name" value="AMINOTRANSFERASE"/>
    <property type="match status" value="1"/>
</dbReference>
<accession>A0ABN4X4A9</accession>
<evidence type="ECO:0000256" key="1">
    <source>
        <dbReference type="ARBA" id="ARBA00001933"/>
    </source>
</evidence>
<gene>
    <name evidence="5" type="ORF">B0E33_26805</name>
</gene>
<dbReference type="InterPro" id="IPR049704">
    <property type="entry name" value="Aminotrans_3_PPA_site"/>
</dbReference>
<evidence type="ECO:0000313" key="5">
    <source>
        <dbReference type="EMBL" id="AQQ06743.1"/>
    </source>
</evidence>
<dbReference type="InterPro" id="IPR015421">
    <property type="entry name" value="PyrdxlP-dep_Trfase_major"/>
</dbReference>
<keyword evidence="3 4" id="KW-0663">Pyridoxal phosphate</keyword>
<dbReference type="Gene3D" id="3.90.1150.10">
    <property type="entry name" value="Aspartate Aminotransferase, domain 1"/>
    <property type="match status" value="1"/>
</dbReference>
<reference evidence="5 6" key="1">
    <citation type="submission" date="2017-02" db="EMBL/GenBank/DDBJ databases">
        <authorList>
            <person name="Jeong S."/>
        </authorList>
    </citation>
    <scope>NUCLEOTIDE SEQUENCE [LARGE SCALE GENOMIC DNA]</scope>
    <source>
        <strain evidence="5 6">RMAR6-6</strain>
    </source>
</reference>
<dbReference type="InterPro" id="IPR015422">
    <property type="entry name" value="PyrdxlP-dep_Trfase_small"/>
</dbReference>
<dbReference type="NCBIfam" id="NF004767">
    <property type="entry name" value="PRK06105.1"/>
    <property type="match status" value="1"/>
</dbReference>
<organism evidence="5 6">
    <name type="scientific">Roseibium algicola</name>
    <dbReference type="NCBI Taxonomy" id="2857014"/>
    <lineage>
        <taxon>Bacteria</taxon>
        <taxon>Pseudomonadati</taxon>
        <taxon>Pseudomonadota</taxon>
        <taxon>Alphaproteobacteria</taxon>
        <taxon>Hyphomicrobiales</taxon>
        <taxon>Stappiaceae</taxon>
        <taxon>Roseibium</taxon>
    </lineage>
</organism>
<proteinExistence type="inferred from homology"/>
<dbReference type="PROSITE" id="PS00600">
    <property type="entry name" value="AA_TRANSFER_CLASS_3"/>
    <property type="match status" value="1"/>
</dbReference>
<comment type="cofactor">
    <cofactor evidence="1">
        <name>pyridoxal 5'-phosphate</name>
        <dbReference type="ChEBI" id="CHEBI:597326"/>
    </cofactor>
</comment>
<sequence>MLKNDQLDAWDRENFFHPSTHLAQHARGESPNRIVTGGSGVYIEDRDGTKLLDAFAGLYCVNVGYGRSEIADAIAEQARELAYYHAYVGHGTEASITLAQMVMERAPDHMSKVYFGLGGSDANETNIKLVWYYNNILGRPEKKKIISRWRGYHGSGLMTGSLTGLELFHKKFDLPLSQVLHTVAPDYFRREDLSLSEAEFVAYCVADLEALIEREGADTIAAFIGEPALGTGGIVPPPSGYWEAIQAVLKKHDILLIADEVVSGFGRLGTMFGSDHYGIQPDFITIAKGLTSAYAPLSGSIVSDKVWKVLEDGTDEFGPIGHGWTYSAHPIGAAAGVANLKLIDSLGLVANAGSAGSYLKNALANALGDHANVGDIRGDGLLCAIEFVSDKASRTYLDPASKTGPQVATALLKEGVIGRAMPQGDILGFAPPLCISEAEIDKVVDATVKAVKSVF</sequence>
<dbReference type="Gene3D" id="3.40.640.10">
    <property type="entry name" value="Type I PLP-dependent aspartate aminotransferase-like (Major domain)"/>
    <property type="match status" value="1"/>
</dbReference>
<dbReference type="InterPro" id="IPR005814">
    <property type="entry name" value="Aminotrans_3"/>
</dbReference>
<keyword evidence="6" id="KW-1185">Reference proteome</keyword>
<dbReference type="Proteomes" id="UP000188174">
    <property type="component" value="Chromosome"/>
</dbReference>
<evidence type="ECO:0000313" key="6">
    <source>
        <dbReference type="Proteomes" id="UP000188174"/>
    </source>
</evidence>
<dbReference type="InterPro" id="IPR015424">
    <property type="entry name" value="PyrdxlP-dep_Trfase"/>
</dbReference>
<dbReference type="EMBL" id="CP019630">
    <property type="protein sequence ID" value="AQQ06743.1"/>
    <property type="molecule type" value="Genomic_DNA"/>
</dbReference>
<dbReference type="CDD" id="cd00610">
    <property type="entry name" value="OAT_like"/>
    <property type="match status" value="1"/>
</dbReference>
<evidence type="ECO:0000256" key="4">
    <source>
        <dbReference type="RuleBase" id="RU003560"/>
    </source>
</evidence>
<name>A0ABN4X4A9_9HYPH</name>